<dbReference type="InterPro" id="IPR011701">
    <property type="entry name" value="MFS"/>
</dbReference>
<sequence length="586" mass="63224">MTESQAATETTPLLPTPTPSDNHSNGAIPGDAGIDSSKQSSTTSRILNLWKLDVEKRVLLAGFLITLSFSFTQVPIFYVFYIMECDAYYATHPPFVGIGNRCSRDAIAGATAQQVAILGMSTTICGTFNLFVAGWMVKRFGPRFTLFLQTFVPAIRVVLQILGVIAGGQTGIAIFQATQLITMIGGPYGYILVINIMVSETVEPIRRTAVFGMLQGCFMLGQAIGYLSGGLIGDSWGVVKPFQVAFFSFLIATLYARFALPYIPPEAMSDGKKPPVKGFAGFLAPLKVLSSQTVRLETGITKKHYGVVFLCAGVFLGVLATDYAPLLIQMYATYVFNFSQNDNGFVMSGWAFCRALFLLFLFPRIISSGRNWYHSRHPSHSSVTKSLRVEAGCSQVTGLPTRPEEFESPIGANAGEEPIGIVPDAQVQGTSAEADDLKTGFDLFFLRYSLVLDGALTMCAAFATEKWHIYLAAFMLPFASGSAPAAKGVMVDMCSRSERTDALNALTLVENIARLCTQGLFGFVFAALAQVGKPHLTFYCNAAIALIATGVLLFSNFPPAGSTLVEEENQAGSLVEDAPLETTTDE</sequence>
<feature type="transmembrane region" description="Helical" evidence="6">
    <location>
        <begin position="512"/>
        <end position="530"/>
    </location>
</feature>
<feature type="transmembrane region" description="Helical" evidence="6">
    <location>
        <begin position="469"/>
        <end position="491"/>
    </location>
</feature>
<dbReference type="InterPro" id="IPR036259">
    <property type="entry name" value="MFS_trans_sf"/>
</dbReference>
<keyword evidence="8" id="KW-1185">Reference proteome</keyword>
<feature type="region of interest" description="Disordered" evidence="5">
    <location>
        <begin position="1"/>
        <end position="39"/>
    </location>
</feature>
<dbReference type="PANTHER" id="PTHR23507:SF13">
    <property type="entry name" value="MFS GENERAL SUBSTRATE TRANSPORTER"/>
    <property type="match status" value="1"/>
</dbReference>
<proteinExistence type="predicted"/>
<reference evidence="7" key="1">
    <citation type="submission" date="2023-06" db="EMBL/GenBank/DDBJ databases">
        <title>Genome-scale phylogeny and comparative genomics of the fungal order Sordariales.</title>
        <authorList>
            <consortium name="Lawrence Berkeley National Laboratory"/>
            <person name="Hensen N."/>
            <person name="Bonometti L."/>
            <person name="Westerberg I."/>
            <person name="Brannstrom I.O."/>
            <person name="Guillou S."/>
            <person name="Cros-Aarteil S."/>
            <person name="Calhoun S."/>
            <person name="Haridas S."/>
            <person name="Kuo A."/>
            <person name="Mondo S."/>
            <person name="Pangilinan J."/>
            <person name="Riley R."/>
            <person name="LaButti K."/>
            <person name="Andreopoulos B."/>
            <person name="Lipzen A."/>
            <person name="Chen C."/>
            <person name="Yanf M."/>
            <person name="Daum C."/>
            <person name="Ng V."/>
            <person name="Clum A."/>
            <person name="Steindorff A."/>
            <person name="Ohm R."/>
            <person name="Martin F."/>
            <person name="Silar P."/>
            <person name="Natvig D."/>
            <person name="Lalanne C."/>
            <person name="Gautier V."/>
            <person name="Ament-velasquez S.L."/>
            <person name="Kruys A."/>
            <person name="Hutchinson M.I."/>
            <person name="Powell A.J."/>
            <person name="Barry K."/>
            <person name="Miller A.N."/>
            <person name="Grigoriev I.V."/>
            <person name="Debuchy R."/>
            <person name="Gladieux P."/>
            <person name="Thoren M.H."/>
            <person name="Johannesson H."/>
        </authorList>
    </citation>
    <scope>NUCLEOTIDE SEQUENCE</scope>
    <source>
        <strain evidence="7">SMH3391-2</strain>
    </source>
</reference>
<evidence type="ECO:0000256" key="1">
    <source>
        <dbReference type="ARBA" id="ARBA00004141"/>
    </source>
</evidence>
<dbReference type="PANTHER" id="PTHR23507">
    <property type="entry name" value="ZGC:174356"/>
    <property type="match status" value="1"/>
</dbReference>
<dbReference type="Proteomes" id="UP001174934">
    <property type="component" value="Unassembled WGS sequence"/>
</dbReference>
<evidence type="ECO:0000256" key="5">
    <source>
        <dbReference type="SAM" id="MobiDB-lite"/>
    </source>
</evidence>
<dbReference type="GO" id="GO:0016020">
    <property type="term" value="C:membrane"/>
    <property type="evidence" value="ECO:0007669"/>
    <property type="project" value="UniProtKB-SubCell"/>
</dbReference>
<feature type="transmembrane region" description="Helical" evidence="6">
    <location>
        <begin position="536"/>
        <end position="554"/>
    </location>
</feature>
<feature type="transmembrane region" description="Helical" evidence="6">
    <location>
        <begin position="244"/>
        <end position="263"/>
    </location>
</feature>
<feature type="transmembrane region" description="Helical" evidence="6">
    <location>
        <begin position="305"/>
        <end position="324"/>
    </location>
</feature>
<feature type="transmembrane region" description="Helical" evidence="6">
    <location>
        <begin position="210"/>
        <end position="232"/>
    </location>
</feature>
<evidence type="ECO:0000256" key="2">
    <source>
        <dbReference type="ARBA" id="ARBA00022692"/>
    </source>
</evidence>
<dbReference type="GO" id="GO:0022857">
    <property type="term" value="F:transmembrane transporter activity"/>
    <property type="evidence" value="ECO:0007669"/>
    <property type="project" value="InterPro"/>
</dbReference>
<feature type="transmembrane region" description="Helical" evidence="6">
    <location>
        <begin position="58"/>
        <end position="83"/>
    </location>
</feature>
<feature type="transmembrane region" description="Helical" evidence="6">
    <location>
        <begin position="144"/>
        <end position="166"/>
    </location>
</feature>
<comment type="subcellular location">
    <subcellularLocation>
        <location evidence="1">Membrane</location>
        <topology evidence="1">Multi-pass membrane protein</topology>
    </subcellularLocation>
</comment>
<evidence type="ECO:0000256" key="4">
    <source>
        <dbReference type="ARBA" id="ARBA00023136"/>
    </source>
</evidence>
<keyword evidence="2 6" id="KW-0812">Transmembrane</keyword>
<dbReference type="Pfam" id="PF07690">
    <property type="entry name" value="MFS_1"/>
    <property type="match status" value="1"/>
</dbReference>
<protein>
    <submittedName>
        <fullName evidence="7">Major facilitator superfamily domain-containing protein</fullName>
    </submittedName>
</protein>
<organism evidence="7 8">
    <name type="scientific">Bombardia bombarda</name>
    <dbReference type="NCBI Taxonomy" id="252184"/>
    <lineage>
        <taxon>Eukaryota</taxon>
        <taxon>Fungi</taxon>
        <taxon>Dikarya</taxon>
        <taxon>Ascomycota</taxon>
        <taxon>Pezizomycotina</taxon>
        <taxon>Sordariomycetes</taxon>
        <taxon>Sordariomycetidae</taxon>
        <taxon>Sordariales</taxon>
        <taxon>Lasiosphaeriaceae</taxon>
        <taxon>Bombardia</taxon>
    </lineage>
</organism>
<evidence type="ECO:0000256" key="3">
    <source>
        <dbReference type="ARBA" id="ARBA00022989"/>
    </source>
</evidence>
<name>A0AA39XJK6_9PEZI</name>
<dbReference type="Gene3D" id="1.20.1250.20">
    <property type="entry name" value="MFS general substrate transporter like domains"/>
    <property type="match status" value="2"/>
</dbReference>
<accession>A0AA39XJK6</accession>
<keyword evidence="3 6" id="KW-1133">Transmembrane helix</keyword>
<evidence type="ECO:0000313" key="7">
    <source>
        <dbReference type="EMBL" id="KAK0634230.1"/>
    </source>
</evidence>
<feature type="transmembrane region" description="Helical" evidence="6">
    <location>
        <begin position="115"/>
        <end position="137"/>
    </location>
</feature>
<dbReference type="AlphaFoldDB" id="A0AA39XJK6"/>
<evidence type="ECO:0000313" key="8">
    <source>
        <dbReference type="Proteomes" id="UP001174934"/>
    </source>
</evidence>
<feature type="transmembrane region" description="Helical" evidence="6">
    <location>
        <begin position="344"/>
        <end position="366"/>
    </location>
</feature>
<comment type="caution">
    <text evidence="7">The sequence shown here is derived from an EMBL/GenBank/DDBJ whole genome shotgun (WGS) entry which is preliminary data.</text>
</comment>
<dbReference type="SUPFAM" id="SSF103473">
    <property type="entry name" value="MFS general substrate transporter"/>
    <property type="match status" value="2"/>
</dbReference>
<keyword evidence="4 6" id="KW-0472">Membrane</keyword>
<dbReference type="EMBL" id="JAULSR010000001">
    <property type="protein sequence ID" value="KAK0634230.1"/>
    <property type="molecule type" value="Genomic_DNA"/>
</dbReference>
<feature type="transmembrane region" description="Helical" evidence="6">
    <location>
        <begin position="445"/>
        <end position="463"/>
    </location>
</feature>
<evidence type="ECO:0000256" key="6">
    <source>
        <dbReference type="SAM" id="Phobius"/>
    </source>
</evidence>
<gene>
    <name evidence="7" type="ORF">B0T17DRAFT_621743</name>
</gene>
<feature type="transmembrane region" description="Helical" evidence="6">
    <location>
        <begin position="172"/>
        <end position="198"/>
    </location>
</feature>